<evidence type="ECO:0000313" key="1">
    <source>
        <dbReference type="EMBL" id="MCY9694798.1"/>
    </source>
</evidence>
<evidence type="ECO:0000313" key="2">
    <source>
        <dbReference type="Proteomes" id="UP001527099"/>
    </source>
</evidence>
<comment type="caution">
    <text evidence="1">The sequence shown here is derived from an EMBL/GenBank/DDBJ whole genome shotgun (WGS) entry which is preliminary data.</text>
</comment>
<protein>
    <recommendedName>
        <fullName evidence="3">Protein kinase domain-containing protein</fullName>
    </recommendedName>
</protein>
<dbReference type="EMBL" id="JAMDMX010000055">
    <property type="protein sequence ID" value="MCY9694798.1"/>
    <property type="molecule type" value="Genomic_DNA"/>
</dbReference>
<sequence length="138" mass="16380">MKKKIKKMIKGKKIIGIGKWRVVHDLGNRHVIKVAKSKNGRSSNKKEVIIYKSAPSRIKKYLGKVITHGFGYRFLIMKKYKRKFPRSKKYKRKLFALESRFIRKGIIPRDLNSNNLRLKNNGRIVIIDYGNFKKHRKK</sequence>
<dbReference type="SUPFAM" id="SSF56112">
    <property type="entry name" value="Protein kinase-like (PK-like)"/>
    <property type="match status" value="1"/>
</dbReference>
<dbReference type="RefSeq" id="WP_173185729.1">
    <property type="nucleotide sequence ID" value="NZ_JAMDMX010000055.1"/>
</dbReference>
<gene>
    <name evidence="1" type="ORF">M5X19_18085</name>
</gene>
<dbReference type="InterPro" id="IPR011009">
    <property type="entry name" value="Kinase-like_dom_sf"/>
</dbReference>
<keyword evidence="2" id="KW-1185">Reference proteome</keyword>
<organism evidence="1 2">
    <name type="scientific">Paenibacillus alginolyticus</name>
    <dbReference type="NCBI Taxonomy" id="59839"/>
    <lineage>
        <taxon>Bacteria</taxon>
        <taxon>Bacillati</taxon>
        <taxon>Bacillota</taxon>
        <taxon>Bacilli</taxon>
        <taxon>Bacillales</taxon>
        <taxon>Paenibacillaceae</taxon>
        <taxon>Paenibacillus</taxon>
    </lineage>
</organism>
<proteinExistence type="predicted"/>
<name>A0ABT4GF32_9BACL</name>
<reference evidence="1 2" key="1">
    <citation type="submission" date="2022-05" db="EMBL/GenBank/DDBJ databases">
        <title>Genome Sequencing of Bee-Associated Microbes.</title>
        <authorList>
            <person name="Dunlap C."/>
        </authorList>
    </citation>
    <scope>NUCLEOTIDE SEQUENCE [LARGE SCALE GENOMIC DNA]</scope>
    <source>
        <strain evidence="1 2">NRRL B-14421</strain>
    </source>
</reference>
<dbReference type="Proteomes" id="UP001527099">
    <property type="component" value="Unassembled WGS sequence"/>
</dbReference>
<accession>A0ABT4GF32</accession>
<evidence type="ECO:0008006" key="3">
    <source>
        <dbReference type="Google" id="ProtNLM"/>
    </source>
</evidence>